<dbReference type="AlphaFoldDB" id="A0A9D4D5G7"/>
<dbReference type="EMBL" id="JAIWYP010000011">
    <property type="protein sequence ID" value="KAH3739035.1"/>
    <property type="molecule type" value="Genomic_DNA"/>
</dbReference>
<reference evidence="1" key="2">
    <citation type="submission" date="2020-11" db="EMBL/GenBank/DDBJ databases">
        <authorList>
            <person name="McCartney M.A."/>
            <person name="Auch B."/>
            <person name="Kono T."/>
            <person name="Mallez S."/>
            <person name="Becker A."/>
            <person name="Gohl D.M."/>
            <person name="Silverstein K.A.T."/>
            <person name="Koren S."/>
            <person name="Bechman K.B."/>
            <person name="Herman A."/>
            <person name="Abrahante J.E."/>
            <person name="Garbe J."/>
        </authorList>
    </citation>
    <scope>NUCLEOTIDE SEQUENCE</scope>
    <source>
        <strain evidence="1">Duluth1</strain>
        <tissue evidence="1">Whole animal</tissue>
    </source>
</reference>
<dbReference type="Proteomes" id="UP000828390">
    <property type="component" value="Unassembled WGS sequence"/>
</dbReference>
<reference evidence="1" key="1">
    <citation type="journal article" date="2019" name="bioRxiv">
        <title>The Genome of the Zebra Mussel, Dreissena polymorpha: A Resource for Invasive Species Research.</title>
        <authorList>
            <person name="McCartney M.A."/>
            <person name="Auch B."/>
            <person name="Kono T."/>
            <person name="Mallez S."/>
            <person name="Zhang Y."/>
            <person name="Obille A."/>
            <person name="Becker A."/>
            <person name="Abrahante J.E."/>
            <person name="Garbe J."/>
            <person name="Badalamenti J.P."/>
            <person name="Herman A."/>
            <person name="Mangelson H."/>
            <person name="Liachko I."/>
            <person name="Sullivan S."/>
            <person name="Sone E.D."/>
            <person name="Koren S."/>
            <person name="Silverstein K.A.T."/>
            <person name="Beckman K.B."/>
            <person name="Gohl D.M."/>
        </authorList>
    </citation>
    <scope>NUCLEOTIDE SEQUENCE</scope>
    <source>
        <strain evidence="1">Duluth1</strain>
        <tissue evidence="1">Whole animal</tissue>
    </source>
</reference>
<sequence length="71" mass="7497">MAETMANPETMAITATMATPSTMAVMTTIMVDGEANSSEGEEKENGAIMDMANNKCGEVLLKCKCDTIMSV</sequence>
<proteinExistence type="predicted"/>
<protein>
    <submittedName>
        <fullName evidence="1">Uncharacterized protein</fullName>
    </submittedName>
</protein>
<name>A0A9D4D5G7_DREPO</name>
<keyword evidence="2" id="KW-1185">Reference proteome</keyword>
<evidence type="ECO:0000313" key="2">
    <source>
        <dbReference type="Proteomes" id="UP000828390"/>
    </source>
</evidence>
<organism evidence="1 2">
    <name type="scientific">Dreissena polymorpha</name>
    <name type="common">Zebra mussel</name>
    <name type="synonym">Mytilus polymorpha</name>
    <dbReference type="NCBI Taxonomy" id="45954"/>
    <lineage>
        <taxon>Eukaryota</taxon>
        <taxon>Metazoa</taxon>
        <taxon>Spiralia</taxon>
        <taxon>Lophotrochozoa</taxon>
        <taxon>Mollusca</taxon>
        <taxon>Bivalvia</taxon>
        <taxon>Autobranchia</taxon>
        <taxon>Heteroconchia</taxon>
        <taxon>Euheterodonta</taxon>
        <taxon>Imparidentia</taxon>
        <taxon>Neoheterodontei</taxon>
        <taxon>Myida</taxon>
        <taxon>Dreissenoidea</taxon>
        <taxon>Dreissenidae</taxon>
        <taxon>Dreissena</taxon>
    </lineage>
</organism>
<comment type="caution">
    <text evidence="1">The sequence shown here is derived from an EMBL/GenBank/DDBJ whole genome shotgun (WGS) entry which is preliminary data.</text>
</comment>
<gene>
    <name evidence="1" type="ORF">DPMN_045680</name>
</gene>
<evidence type="ECO:0000313" key="1">
    <source>
        <dbReference type="EMBL" id="KAH3739035.1"/>
    </source>
</evidence>
<accession>A0A9D4D5G7</accession>